<dbReference type="Pfam" id="PF21687">
    <property type="entry name" value="T2SSK_1st"/>
    <property type="match status" value="1"/>
</dbReference>
<comment type="subcellular location">
    <subcellularLocation>
        <location evidence="1">Cell inner membrane</location>
    </subcellularLocation>
</comment>
<dbReference type="KEGG" id="ntg:NSCAC_0110"/>
<sequence>MVVNKPRDSKNCGIALVIVLWVITLVAVIASSFTYTVRIETNLATHLTEQAEARALAEGGIVYAAFDLQRPMGTRQFTPDGTPYSWLINDNAVAISIQDVSGLIDINTGNVNLFIGLLITIGIPNEEIFSLIDKIKDWIDPDDIRQPQGAERQDYIAAGLPYGPKNGSFESIIELQQVLGMTSDLYQQIAPFVTVFSKQGGVNPSVAPPEVLMAIPGTTPDLIESYMQARETRKLQGQSPPVLPTGAEFQGLNGGQAYKIRSEVEIINGGSAIAEAVISVNNVGSGTAVQGVGTRSVMPNFSVLEWKSD</sequence>
<keyword evidence="8 10" id="KW-1133">Transmembrane helix</keyword>
<keyword evidence="6 10" id="KW-0812">Transmembrane</keyword>
<comment type="similarity">
    <text evidence="2">Belongs to the GSP K family.</text>
</comment>
<evidence type="ECO:0000313" key="12">
    <source>
        <dbReference type="EMBL" id="CAB1274321.1"/>
    </source>
</evidence>
<feature type="transmembrane region" description="Helical" evidence="10">
    <location>
        <begin position="12"/>
        <end position="35"/>
    </location>
</feature>
<evidence type="ECO:0000256" key="5">
    <source>
        <dbReference type="ARBA" id="ARBA00022519"/>
    </source>
</evidence>
<dbReference type="RefSeq" id="WP_197744514.1">
    <property type="nucleotide sequence ID" value="NZ_LR778175.1"/>
</dbReference>
<dbReference type="PANTHER" id="PTHR38831:SF2">
    <property type="entry name" value="TYPE II SECRETION SYSTEM PROTEIN K"/>
    <property type="match status" value="1"/>
</dbReference>
<dbReference type="EMBL" id="LR778175">
    <property type="protein sequence ID" value="CAB1274321.1"/>
    <property type="molecule type" value="Genomic_DNA"/>
</dbReference>
<name>A0A7G1Q7Y9_9GAMM</name>
<keyword evidence="13" id="KW-1185">Reference proteome</keyword>
<keyword evidence="7" id="KW-0653">Protein transport</keyword>
<evidence type="ECO:0000256" key="1">
    <source>
        <dbReference type="ARBA" id="ARBA00004533"/>
    </source>
</evidence>
<dbReference type="InterPro" id="IPR038072">
    <property type="entry name" value="GspK_central_sf"/>
</dbReference>
<reference evidence="12 13" key="1">
    <citation type="submission" date="2020-03" db="EMBL/GenBank/DDBJ databases">
        <authorList>
            <person name="Picone N."/>
        </authorList>
    </citation>
    <scope>NUCLEOTIDE SEQUENCE [LARGE SCALE GENOMIC DNA]</scope>
    <source>
        <strain evidence="12">NSCAC1</strain>
    </source>
</reference>
<keyword evidence="4" id="KW-1003">Cell membrane</keyword>
<evidence type="ECO:0000256" key="2">
    <source>
        <dbReference type="ARBA" id="ARBA00007246"/>
    </source>
</evidence>
<evidence type="ECO:0000313" key="13">
    <source>
        <dbReference type="Proteomes" id="UP000516072"/>
    </source>
</evidence>
<keyword evidence="3" id="KW-0813">Transport</keyword>
<dbReference type="Proteomes" id="UP000516072">
    <property type="component" value="Chromosome"/>
</dbReference>
<evidence type="ECO:0000256" key="7">
    <source>
        <dbReference type="ARBA" id="ARBA00022927"/>
    </source>
</evidence>
<protein>
    <submittedName>
        <fullName evidence="12">Type II secretion system protein K</fullName>
    </submittedName>
</protein>
<keyword evidence="5" id="KW-0997">Cell inner membrane</keyword>
<dbReference type="GO" id="GO:0005886">
    <property type="term" value="C:plasma membrane"/>
    <property type="evidence" value="ECO:0007669"/>
    <property type="project" value="UniProtKB-SubCell"/>
</dbReference>
<feature type="domain" description="T2SS protein K first SAM-like" evidence="11">
    <location>
        <begin position="107"/>
        <end position="196"/>
    </location>
</feature>
<dbReference type="GO" id="GO:0009306">
    <property type="term" value="P:protein secretion"/>
    <property type="evidence" value="ECO:0007669"/>
    <property type="project" value="InterPro"/>
</dbReference>
<evidence type="ECO:0000256" key="4">
    <source>
        <dbReference type="ARBA" id="ARBA00022475"/>
    </source>
</evidence>
<proteinExistence type="inferred from homology"/>
<evidence type="ECO:0000256" key="10">
    <source>
        <dbReference type="SAM" id="Phobius"/>
    </source>
</evidence>
<organism evidence="12 13">
    <name type="scientific">Candidatus Nitrosacidococcus tergens</name>
    <dbReference type="NCBI Taxonomy" id="553981"/>
    <lineage>
        <taxon>Bacteria</taxon>
        <taxon>Pseudomonadati</taxon>
        <taxon>Pseudomonadota</taxon>
        <taxon>Gammaproteobacteria</taxon>
        <taxon>Chromatiales</taxon>
        <taxon>Chromatiaceae</taxon>
        <taxon>Candidatus Nitrosacidococcus</taxon>
    </lineage>
</organism>
<dbReference type="InterPro" id="IPR049031">
    <property type="entry name" value="T2SSK_SAM-like_1st"/>
</dbReference>
<accession>A0A7G1Q7Y9</accession>
<dbReference type="InterPro" id="IPR005628">
    <property type="entry name" value="GspK"/>
</dbReference>
<evidence type="ECO:0000256" key="9">
    <source>
        <dbReference type="ARBA" id="ARBA00023136"/>
    </source>
</evidence>
<dbReference type="AlphaFoldDB" id="A0A7G1Q7Y9"/>
<dbReference type="SUPFAM" id="SSF158544">
    <property type="entry name" value="GspK insert domain-like"/>
    <property type="match status" value="1"/>
</dbReference>
<dbReference type="PANTHER" id="PTHR38831">
    <property type="entry name" value="TYPE II SECRETION SYSTEM PROTEIN K"/>
    <property type="match status" value="1"/>
</dbReference>
<evidence type="ECO:0000259" key="11">
    <source>
        <dbReference type="Pfam" id="PF21687"/>
    </source>
</evidence>
<evidence type="ECO:0000256" key="8">
    <source>
        <dbReference type="ARBA" id="ARBA00022989"/>
    </source>
</evidence>
<evidence type="ECO:0000256" key="6">
    <source>
        <dbReference type="ARBA" id="ARBA00022692"/>
    </source>
</evidence>
<gene>
    <name evidence="12" type="ORF">NSCAC_0110</name>
</gene>
<keyword evidence="9 10" id="KW-0472">Membrane</keyword>
<evidence type="ECO:0000256" key="3">
    <source>
        <dbReference type="ARBA" id="ARBA00022448"/>
    </source>
</evidence>
<dbReference type="Gene3D" id="1.10.40.60">
    <property type="entry name" value="EpsJ-like"/>
    <property type="match status" value="1"/>
</dbReference>